<evidence type="ECO:0008006" key="3">
    <source>
        <dbReference type="Google" id="ProtNLM"/>
    </source>
</evidence>
<dbReference type="Gene3D" id="3.40.50.2300">
    <property type="match status" value="1"/>
</dbReference>
<proteinExistence type="predicted"/>
<gene>
    <name evidence="1" type="ORF">KDD17_13625</name>
</gene>
<keyword evidence="2" id="KW-1185">Reference proteome</keyword>
<organism evidence="1 2">
    <name type="scientific">Sulfitobacter albidus</name>
    <dbReference type="NCBI Taxonomy" id="2829501"/>
    <lineage>
        <taxon>Bacteria</taxon>
        <taxon>Pseudomonadati</taxon>
        <taxon>Pseudomonadota</taxon>
        <taxon>Alphaproteobacteria</taxon>
        <taxon>Rhodobacterales</taxon>
        <taxon>Roseobacteraceae</taxon>
        <taxon>Sulfitobacter</taxon>
    </lineage>
</organism>
<dbReference type="RefSeq" id="WP_212704156.1">
    <property type="nucleotide sequence ID" value="NZ_CP073581.1"/>
</dbReference>
<evidence type="ECO:0000313" key="2">
    <source>
        <dbReference type="Proteomes" id="UP000683291"/>
    </source>
</evidence>
<name>A0A975JCL0_9RHOB</name>
<dbReference type="KEGG" id="sual:KDD17_13625"/>
<dbReference type="Proteomes" id="UP000683291">
    <property type="component" value="Chromosome 1"/>
</dbReference>
<evidence type="ECO:0000313" key="1">
    <source>
        <dbReference type="EMBL" id="QUJ75958.1"/>
    </source>
</evidence>
<protein>
    <recommendedName>
        <fullName evidence="3">Response regulatory domain-containing protein</fullName>
    </recommendedName>
</protein>
<dbReference type="EMBL" id="CP073581">
    <property type="protein sequence ID" value="QUJ75958.1"/>
    <property type="molecule type" value="Genomic_DNA"/>
</dbReference>
<reference evidence="1" key="1">
    <citation type="submission" date="2021-04" db="EMBL/GenBank/DDBJ databases">
        <title>Complete genome sequence for Sulfitobacter sp. strain JK7-1.</title>
        <authorList>
            <person name="Park S.-J."/>
        </authorList>
    </citation>
    <scope>NUCLEOTIDE SEQUENCE</scope>
    <source>
        <strain evidence="1">JK7-1</strain>
    </source>
</reference>
<accession>A0A975JCL0</accession>
<dbReference type="InterPro" id="IPR011006">
    <property type="entry name" value="CheY-like_superfamily"/>
</dbReference>
<dbReference type="SUPFAM" id="SSF52172">
    <property type="entry name" value="CheY-like"/>
    <property type="match status" value="1"/>
</dbReference>
<sequence length="128" mass="14119">MSTQTQTATFLIFEADPVVRMDIQEMLLRSYKGWTVVIVGALEDLSQALEATRGPRIIIVSTDPDSFRPLVPMVKQAEIAGAVLITERPTENATFPELPLRVVSKPFKSAQLLDAVRSALEHLRSSPS</sequence>
<dbReference type="AlphaFoldDB" id="A0A975JCL0"/>